<dbReference type="SMART" id="SM01359">
    <property type="entry name" value="A2M_N_2"/>
    <property type="match status" value="1"/>
</dbReference>
<dbReference type="Pfam" id="PF07703">
    <property type="entry name" value="A2M_BRD"/>
    <property type="match status" value="1"/>
</dbReference>
<dbReference type="InterPro" id="IPR040839">
    <property type="entry name" value="MG4"/>
</dbReference>
<dbReference type="Gene3D" id="2.60.40.1940">
    <property type="match status" value="1"/>
</dbReference>
<dbReference type="OrthoDB" id="6156464at2759"/>
<dbReference type="InterPro" id="IPR041555">
    <property type="entry name" value="MG3"/>
</dbReference>
<feature type="non-terminal residue" evidence="4">
    <location>
        <position position="799"/>
    </location>
</feature>
<evidence type="ECO:0000256" key="3">
    <source>
        <dbReference type="ARBA" id="ARBA00023180"/>
    </source>
</evidence>
<evidence type="ECO:0000256" key="2">
    <source>
        <dbReference type="ARBA" id="ARBA00022966"/>
    </source>
</evidence>
<dbReference type="Gene3D" id="2.20.130.20">
    <property type="match status" value="1"/>
</dbReference>
<dbReference type="SUPFAM" id="SSF81296">
    <property type="entry name" value="E set domains"/>
    <property type="match status" value="1"/>
</dbReference>
<dbReference type="InterPro" id="IPR050473">
    <property type="entry name" value="A2M/Complement_sys"/>
</dbReference>
<dbReference type="Pfam" id="PF00207">
    <property type="entry name" value="A2M"/>
    <property type="match status" value="1"/>
</dbReference>
<dbReference type="Gene3D" id="2.60.40.1930">
    <property type="match status" value="2"/>
</dbReference>
<dbReference type="InterPro" id="IPR014756">
    <property type="entry name" value="Ig_E-set"/>
</dbReference>
<dbReference type="FunFam" id="2.60.40.1930:FF:000001">
    <property type="entry name" value="CD109 isoform 3"/>
    <property type="match status" value="1"/>
</dbReference>
<dbReference type="InterPro" id="IPR011625">
    <property type="entry name" value="A2M_N_BRD"/>
</dbReference>
<dbReference type="Pfam" id="PF17789">
    <property type="entry name" value="MG4"/>
    <property type="match status" value="1"/>
</dbReference>
<dbReference type="Pfam" id="PF17791">
    <property type="entry name" value="MG3"/>
    <property type="match status" value="1"/>
</dbReference>
<comment type="caution">
    <text evidence="4">The sequence shown here is derived from an EMBL/GenBank/DDBJ whole genome shotgun (WGS) entry which is preliminary data.</text>
</comment>
<protein>
    <submittedName>
        <fullName evidence="4">CD109 antigen-like</fullName>
    </submittedName>
</protein>
<dbReference type="InterPro" id="IPR002890">
    <property type="entry name" value="MG2"/>
</dbReference>
<dbReference type="PANTHER" id="PTHR11412">
    <property type="entry name" value="MACROGLOBULIN / COMPLEMENT"/>
    <property type="match status" value="1"/>
</dbReference>
<evidence type="ECO:0000313" key="4">
    <source>
        <dbReference type="EMBL" id="CAB4017256.1"/>
    </source>
</evidence>
<dbReference type="Gene3D" id="2.60.40.10">
    <property type="entry name" value="Immunoglobulins"/>
    <property type="match status" value="2"/>
</dbReference>
<gene>
    <name evidence="4" type="ORF">PACLA_8A039532</name>
</gene>
<dbReference type="InterPro" id="IPR013783">
    <property type="entry name" value="Ig-like_fold"/>
</dbReference>
<dbReference type="Pfam" id="PF01835">
    <property type="entry name" value="MG2"/>
    <property type="match status" value="1"/>
</dbReference>
<name>A0A7D9IUE7_PARCT</name>
<dbReference type="AlphaFoldDB" id="A0A7D9IUE7"/>
<proteinExistence type="predicted"/>
<accession>A0A7D9IUE7</accession>
<dbReference type="EMBL" id="CACRXK020009468">
    <property type="protein sequence ID" value="CAB4017256.1"/>
    <property type="molecule type" value="Genomic_DNA"/>
</dbReference>
<sequence length="799" mass="89532">MNGKLLLIIFFLKIAGRVLGTNNSYVILAPKIFRPGMKAKINVLILKEQPPGTPVDVEATFLINSIPIASAAGQFRAGTLGSLQLSIPFEGFPRDSNRYNIRKQLRVTGTGGLTFNTTQTNGVFFNTKGFSIYVQTDKGVYKPSQTVHMRILAVYPSLQIHKSKMTIGITDEKNNKLASWKDLITPSGVVTRDFELSSQPNLGTWKITVEVDGRREVKTFDVREYVLPKFKVDVLTNSYAALGNGEIRGFVSAKYTYGKGVKGLAKVWLQFQCAFQSKCDTHPHREFQLDENHSFSIPEKEVKNMYYKHCGYNNAYKWTQFATVNVSVTEDLTGKTYFGTTKVAIRKTDVVLTFPEANPKSFKPSVPFQILLRATRPDNTPLVNQTVRVQILESLAGFRSPDEDGNWTSYYTDENGYLSFNLKVSNDINSVNIFAETVGKNGEKGTSRKYLRRFKSPSRTFLQLKTERYAVQAGEDIIFNMTTTEAISTLNYLVLSKGNIIHSSFLSYSSNVTSATLKIASTRNMSPSVNIVVYFVRADGEIIADSLKVTVNGAFENMVSVKFSSEQTKPGEAVNVNVVASPFSQVGLLAVDKSVLLLDQGNDFSVSQVMQELESYNRNYGGFSSFVRGRRKRSFRFFPWYPSGTNVKQIFQNAGVLVLTDSLKFRTKPNRGSSSRFRFFQKSGARGGRLKSTRNRPSKLAHVTKVRSFFPETWLWEDVETNSSGHAQVQSVSPDTITSWVLSGFAVSNETGFGVANEKPQLRVFQPFFLSMDLPYSVIRGEQVAVKVIVFNYEKEDME</sequence>
<evidence type="ECO:0000313" key="5">
    <source>
        <dbReference type="Proteomes" id="UP001152795"/>
    </source>
</evidence>
<dbReference type="Proteomes" id="UP001152795">
    <property type="component" value="Unassembled WGS sequence"/>
</dbReference>
<dbReference type="InterPro" id="IPR001599">
    <property type="entry name" value="Macroglobln_a2"/>
</dbReference>
<keyword evidence="5" id="KW-1185">Reference proteome</keyword>
<reference evidence="4" key="1">
    <citation type="submission" date="2020-04" db="EMBL/GenBank/DDBJ databases">
        <authorList>
            <person name="Alioto T."/>
            <person name="Alioto T."/>
            <person name="Gomez Garrido J."/>
        </authorList>
    </citation>
    <scope>NUCLEOTIDE SEQUENCE</scope>
    <source>
        <strain evidence="4">A484AB</strain>
    </source>
</reference>
<keyword evidence="2" id="KW-0882">Thioester bond</keyword>
<organism evidence="4 5">
    <name type="scientific">Paramuricea clavata</name>
    <name type="common">Red gorgonian</name>
    <name type="synonym">Violescent sea-whip</name>
    <dbReference type="NCBI Taxonomy" id="317549"/>
    <lineage>
        <taxon>Eukaryota</taxon>
        <taxon>Metazoa</taxon>
        <taxon>Cnidaria</taxon>
        <taxon>Anthozoa</taxon>
        <taxon>Octocorallia</taxon>
        <taxon>Malacalcyonacea</taxon>
        <taxon>Plexauridae</taxon>
        <taxon>Paramuricea</taxon>
    </lineage>
</organism>
<dbReference type="GO" id="GO:0004866">
    <property type="term" value="F:endopeptidase inhibitor activity"/>
    <property type="evidence" value="ECO:0007669"/>
    <property type="project" value="InterPro"/>
</dbReference>
<dbReference type="Gene3D" id="6.20.50.160">
    <property type="match status" value="1"/>
</dbReference>
<keyword evidence="3" id="KW-0325">Glycoprotein</keyword>
<dbReference type="PANTHER" id="PTHR11412:SF136">
    <property type="entry name" value="CD109 ANTIGEN"/>
    <property type="match status" value="1"/>
</dbReference>
<dbReference type="SMART" id="SM01360">
    <property type="entry name" value="A2M"/>
    <property type="match status" value="1"/>
</dbReference>
<evidence type="ECO:0000256" key="1">
    <source>
        <dbReference type="ARBA" id="ARBA00022729"/>
    </source>
</evidence>
<keyword evidence="1" id="KW-0732">Signal</keyword>